<keyword evidence="2" id="KW-1185">Reference proteome</keyword>
<accession>A0AAE3MCW9</accession>
<dbReference type="Pfam" id="PF16153">
    <property type="entry name" value="DUF4861"/>
    <property type="match status" value="1"/>
</dbReference>
<evidence type="ECO:0000313" key="2">
    <source>
        <dbReference type="Proteomes" id="UP001207408"/>
    </source>
</evidence>
<sequence length="291" mass="32851">MKSIILFLSIITLGTLSVSSQNKTEASLFYRSDSVYVDEIKDASGDLYQKVGHHGPAIENEWMALRLYFNNKACAIDVYNKQKKGLELKTAKWYPTEKEQKKGLGADYYKAGSTMGLGGIRLWDGEKVVPLAPISMRTAKVKKCGSISQMEMLSENVPYKGKEVDILVRVTAFSGIREMRVEAFALTDEEVQFVTGINYHKGQEVKKEDNYVISWGYHPEDVAAEKIKVGAAIIINPENYSDKKDDGKQQMFISKPTKYIDHWVTSTIEKDKKLGSLEAFEEYVIQCSKDI</sequence>
<protein>
    <submittedName>
        <fullName evidence="1">DUF4861 domain-containing protein</fullName>
    </submittedName>
</protein>
<dbReference type="RefSeq" id="WP_301198710.1">
    <property type="nucleotide sequence ID" value="NZ_JAPDPI010000010.1"/>
</dbReference>
<dbReference type="Proteomes" id="UP001207408">
    <property type="component" value="Unassembled WGS sequence"/>
</dbReference>
<dbReference type="AlphaFoldDB" id="A0AAE3MCW9"/>
<organism evidence="1 2">
    <name type="scientific">Plebeiibacterium marinum</name>
    <dbReference type="NCBI Taxonomy" id="2992111"/>
    <lineage>
        <taxon>Bacteria</taxon>
        <taxon>Pseudomonadati</taxon>
        <taxon>Bacteroidota</taxon>
        <taxon>Bacteroidia</taxon>
        <taxon>Marinilabiliales</taxon>
        <taxon>Marinilabiliaceae</taxon>
        <taxon>Plebeiibacterium</taxon>
    </lineage>
</organism>
<dbReference type="EMBL" id="JAPDPI010000010">
    <property type="protein sequence ID" value="MCW3805339.1"/>
    <property type="molecule type" value="Genomic_DNA"/>
</dbReference>
<gene>
    <name evidence="1" type="ORF">OM074_06850</name>
</gene>
<comment type="caution">
    <text evidence="1">The sequence shown here is derived from an EMBL/GenBank/DDBJ whole genome shotgun (WGS) entry which is preliminary data.</text>
</comment>
<dbReference type="InterPro" id="IPR032342">
    <property type="entry name" value="DUF4861"/>
</dbReference>
<proteinExistence type="predicted"/>
<reference evidence="1" key="1">
    <citation type="submission" date="2022-10" db="EMBL/GenBank/DDBJ databases">
        <authorList>
            <person name="Yu W.X."/>
        </authorList>
    </citation>
    <scope>NUCLEOTIDE SEQUENCE</scope>
    <source>
        <strain evidence="1">D04</strain>
    </source>
</reference>
<name>A0AAE3MCW9_9BACT</name>
<evidence type="ECO:0000313" key="1">
    <source>
        <dbReference type="EMBL" id="MCW3805339.1"/>
    </source>
</evidence>